<dbReference type="eggNOG" id="COG3202">
    <property type="taxonomic scope" value="Bacteria"/>
</dbReference>
<feature type="transmembrane region" description="Helical" evidence="3">
    <location>
        <begin position="191"/>
        <end position="210"/>
    </location>
</feature>
<dbReference type="Proteomes" id="UP000003959">
    <property type="component" value="Unassembled WGS sequence"/>
</dbReference>
<evidence type="ECO:0000256" key="2">
    <source>
        <dbReference type="ARBA" id="ARBA00022738"/>
    </source>
</evidence>
<feature type="transmembrane region" description="Helical" evidence="3">
    <location>
        <begin position="160"/>
        <end position="185"/>
    </location>
</feature>
<sequence length="997" mass="111743">MKLPSPTRLKGYWVRKILEWVNLRPEEGERTLLMFAFHTTTSMGLLWLEYSAIALFLEKYGAKWLPVIYIASSVICSGLGVLYSWLQSILPLRSVLVAIAILAALPLLVFRLGLEIEYGYITVVTIFLLRLWMDAVYILNDLNSQVTANQLFNIREIKRTYPLISSGLLVADVLSGFSLPLLLLLVGLNNVVAFGSGMMLIGALTLVYICQHYQQAFPNSPARQWEEMEPDFAVRQPSESLRRYVIPLFAFFILGEALYLLIEFQYMGQLEQTLDSSAIAGFLGLFSGTLGLFELVTQWFISSRVIDRFGLFLSAMVLPGALSVIGLVTLANMASWLKFDIGFLPSWITGLFIGVVLLRFVDELLRFTLIASVEPVLFQALPSGLRSVVQTTVQGIAKPMTTGITGIGILATIGLLDWAFPNFEPLRHWVFILMVVIFALLWLLSTRLMRANYGSLLLINAEQGRLGSANTNFLDTKTLFEEAVKRLKTEPKNRSAYIQLLSQIAPETASQVLSPLLGEMSTDLQRQSLEVMLPYPNPDCLEDVSRLIDQRPPVEVLALALRYFWLAQKDLNIRTIKPYLQPAVDPTVRATAAALIMGRGTPKEKFEAVKTLRRMLTSKKEQERLMGTRALAEMDYLESLVVYIDDLLRDKSLKVRCACLEVIAAKRFEKYYPSLVKALYYTSTRNAARRALVKQGDEAIALLRVLSEDIHKPDPVRRQAWMALGEIGRLQAITQKGTPEAMKHLVQQLMSSWGTTRRNILTILLKIPGEVGIEAVMNELGRRVVEALIEQELMFLGQIYGALLDLTSKKIAGLEADLLRQGLNDLQQDLVEVCFLLMKFLYPSSAIKAAEFNLASHSRSNIALGLEILDNTLDIPNKKAFLSILDRRSLKEKLAALVDLVPYQPMSVSDRLRRLIELRHFMSDWPLACCFHVARAAHCSLAPAAAMSCLRHPTGFVREAVVAYLKEMSPRACAELLPVLRNDPDPLVAAQAQEIIG</sequence>
<evidence type="ECO:0000313" key="4">
    <source>
        <dbReference type="EMBL" id="EGJ29926.1"/>
    </source>
</evidence>
<organism evidence="4 5">
    <name type="scientific">Moorena producens 3L</name>
    <dbReference type="NCBI Taxonomy" id="489825"/>
    <lineage>
        <taxon>Bacteria</taxon>
        <taxon>Bacillati</taxon>
        <taxon>Cyanobacteriota</taxon>
        <taxon>Cyanophyceae</taxon>
        <taxon>Coleofasciculales</taxon>
        <taxon>Coleofasciculaceae</taxon>
        <taxon>Moorena</taxon>
    </lineage>
</organism>
<dbReference type="HOGENOM" id="CLU_301840_0_0_3"/>
<dbReference type="GO" id="GO:0030089">
    <property type="term" value="C:phycobilisome"/>
    <property type="evidence" value="ECO:0007669"/>
    <property type="project" value="UniProtKB-KW"/>
</dbReference>
<feature type="transmembrane region" description="Helical" evidence="3">
    <location>
        <begin position="244"/>
        <end position="266"/>
    </location>
</feature>
<evidence type="ECO:0000256" key="1">
    <source>
        <dbReference type="ARBA" id="ARBA00022549"/>
    </source>
</evidence>
<feature type="transmembrane region" description="Helical" evidence="3">
    <location>
        <begin position="95"/>
        <end position="114"/>
    </location>
</feature>
<feature type="transmembrane region" description="Helical" evidence="3">
    <location>
        <begin position="343"/>
        <end position="361"/>
    </location>
</feature>
<evidence type="ECO:0000313" key="5">
    <source>
        <dbReference type="Proteomes" id="UP000003959"/>
    </source>
</evidence>
<name>F4Y008_9CYAN</name>
<keyword evidence="5" id="KW-1185">Reference proteome</keyword>
<dbReference type="InterPro" id="IPR011989">
    <property type="entry name" value="ARM-like"/>
</dbReference>
<keyword evidence="2" id="KW-0605">Phycobilisome</keyword>
<feature type="transmembrane region" description="Helical" evidence="3">
    <location>
        <begin position="63"/>
        <end position="83"/>
    </location>
</feature>
<proteinExistence type="predicted"/>
<keyword evidence="3" id="KW-1133">Transmembrane helix</keyword>
<feature type="transmembrane region" description="Helical" evidence="3">
    <location>
        <begin position="278"/>
        <end position="297"/>
    </location>
</feature>
<feature type="transmembrane region" description="Helical" evidence="3">
    <location>
        <begin position="120"/>
        <end position="139"/>
    </location>
</feature>
<keyword evidence="3" id="KW-0812">Transmembrane</keyword>
<dbReference type="InterPro" id="IPR016024">
    <property type="entry name" value="ARM-type_fold"/>
</dbReference>
<dbReference type="SUPFAM" id="SSF48371">
    <property type="entry name" value="ARM repeat"/>
    <property type="match status" value="1"/>
</dbReference>
<protein>
    <recommendedName>
        <fullName evidence="6">MFS transporter</fullName>
    </recommendedName>
</protein>
<feature type="transmembrane region" description="Helical" evidence="3">
    <location>
        <begin position="32"/>
        <end position="57"/>
    </location>
</feature>
<keyword evidence="3" id="KW-0472">Membrane</keyword>
<reference evidence="5" key="1">
    <citation type="journal article" date="2011" name="Proc. Natl. Acad. Sci. U.S.A.">
        <title>Genomic insights into the physiology and ecology of the marine filamentous cyanobacterium Lyngbya majuscula.</title>
        <authorList>
            <person name="Jones A.C."/>
            <person name="Monroe E.A."/>
            <person name="Podell S."/>
            <person name="Hess W.R."/>
            <person name="Klages S."/>
            <person name="Esquenazi E."/>
            <person name="Niessen S."/>
            <person name="Hoover H."/>
            <person name="Rothmann M."/>
            <person name="Lasken R.S."/>
            <person name="Yates J.R.III."/>
            <person name="Reinhardt R."/>
            <person name="Kube M."/>
            <person name="Burkart M.D."/>
            <person name="Allen E.E."/>
            <person name="Dorrestein P.C."/>
            <person name="Gerwick W.H."/>
            <person name="Gerwick L."/>
        </authorList>
    </citation>
    <scope>NUCLEOTIDE SEQUENCE [LARGE SCALE GENOMIC DNA]</scope>
    <source>
        <strain evidence="5">3L</strain>
    </source>
</reference>
<gene>
    <name evidence="4" type="ORF">LYNGBM3L_58670</name>
</gene>
<keyword evidence="1" id="KW-0042">Antenna complex</keyword>
<dbReference type="InterPro" id="IPR036259">
    <property type="entry name" value="MFS_trans_sf"/>
</dbReference>
<dbReference type="eggNOG" id="COG1413">
    <property type="taxonomic scope" value="Bacteria"/>
</dbReference>
<dbReference type="EMBL" id="GL890965">
    <property type="protein sequence ID" value="EGJ29926.1"/>
    <property type="molecule type" value="Genomic_DNA"/>
</dbReference>
<evidence type="ECO:0000256" key="3">
    <source>
        <dbReference type="SAM" id="Phobius"/>
    </source>
</evidence>
<dbReference type="OrthoDB" id="567962at2"/>
<feature type="transmembrane region" description="Helical" evidence="3">
    <location>
        <begin position="400"/>
        <end position="420"/>
    </location>
</feature>
<feature type="transmembrane region" description="Helical" evidence="3">
    <location>
        <begin position="426"/>
        <end position="444"/>
    </location>
</feature>
<dbReference type="SUPFAM" id="SSF103473">
    <property type="entry name" value="MFS general substrate transporter"/>
    <property type="match status" value="1"/>
</dbReference>
<dbReference type="RefSeq" id="WP_008188851.1">
    <property type="nucleotide sequence ID" value="NZ_GL890965.1"/>
</dbReference>
<accession>F4Y008</accession>
<evidence type="ECO:0008006" key="6">
    <source>
        <dbReference type="Google" id="ProtNLM"/>
    </source>
</evidence>
<dbReference type="AlphaFoldDB" id="F4Y008"/>
<feature type="transmembrane region" description="Helical" evidence="3">
    <location>
        <begin position="309"/>
        <end position="331"/>
    </location>
</feature>
<dbReference type="Gene3D" id="1.25.10.10">
    <property type="entry name" value="Leucine-rich Repeat Variant"/>
    <property type="match status" value="1"/>
</dbReference>